<feature type="compositionally biased region" description="Basic and acidic residues" evidence="1">
    <location>
        <begin position="199"/>
        <end position="223"/>
    </location>
</feature>
<reference evidence="3" key="1">
    <citation type="submission" date="2020-12" db="EMBL/GenBank/DDBJ databases">
        <authorList>
            <consortium name="Molecular Ecology Group"/>
        </authorList>
    </citation>
    <scope>NUCLEOTIDE SEQUENCE</scope>
    <source>
        <strain evidence="3">TBG_1078</strain>
    </source>
</reference>
<evidence type="ECO:0000256" key="1">
    <source>
        <dbReference type="SAM" id="MobiDB-lite"/>
    </source>
</evidence>
<keyword evidence="2" id="KW-1133">Transmembrane helix</keyword>
<sequence>MNTGQPGWLSGLAPSSAQGVILETPCFSLHLCLCLCVIMLCLLPSKLDFQVPFIEIMWGKKRDTLIEWEENSKAKALPPFVIQLDITSDNIKFILYMIESLPYPTLNCTLTVEDLTVHCRILESYNSHIDLIKYSWNCSSALCKIALIHLKCILRRKVILQEIQRHSFKITSGIVLVGIVYVFLLLIKETVGWGRGRKREREREREREADSLLNRERGRDIGRGRSRLHAPGA</sequence>
<feature type="compositionally biased region" description="Basic residues" evidence="1">
    <location>
        <begin position="224"/>
        <end position="233"/>
    </location>
</feature>
<proteinExistence type="predicted"/>
<organism evidence="3 4">
    <name type="scientific">Nyctereutes procyonoides</name>
    <name type="common">Raccoon dog</name>
    <name type="synonym">Canis procyonoides</name>
    <dbReference type="NCBI Taxonomy" id="34880"/>
    <lineage>
        <taxon>Eukaryota</taxon>
        <taxon>Metazoa</taxon>
        <taxon>Chordata</taxon>
        <taxon>Craniata</taxon>
        <taxon>Vertebrata</taxon>
        <taxon>Euteleostomi</taxon>
        <taxon>Mammalia</taxon>
        <taxon>Eutheria</taxon>
        <taxon>Laurasiatheria</taxon>
        <taxon>Carnivora</taxon>
        <taxon>Caniformia</taxon>
        <taxon>Canidae</taxon>
        <taxon>Nyctereutes</taxon>
    </lineage>
</organism>
<evidence type="ECO:0000313" key="3">
    <source>
        <dbReference type="EMBL" id="CAD7682172.1"/>
    </source>
</evidence>
<dbReference type="Proteomes" id="UP000645828">
    <property type="component" value="Unassembled WGS sequence"/>
</dbReference>
<feature type="transmembrane region" description="Helical" evidence="2">
    <location>
        <begin position="166"/>
        <end position="187"/>
    </location>
</feature>
<evidence type="ECO:0000313" key="4">
    <source>
        <dbReference type="Proteomes" id="UP000645828"/>
    </source>
</evidence>
<evidence type="ECO:0000256" key="2">
    <source>
        <dbReference type="SAM" id="Phobius"/>
    </source>
</evidence>
<keyword evidence="4" id="KW-1185">Reference proteome</keyword>
<keyword evidence="2" id="KW-0812">Transmembrane</keyword>
<dbReference type="AlphaFoldDB" id="A0A811Z1G6"/>
<accession>A0A811Z1G6</accession>
<name>A0A811Z1G6_NYCPR</name>
<comment type="caution">
    <text evidence="3">The sequence shown here is derived from an EMBL/GenBank/DDBJ whole genome shotgun (WGS) entry which is preliminary data.</text>
</comment>
<feature type="transmembrane region" description="Helical" evidence="2">
    <location>
        <begin position="20"/>
        <end position="43"/>
    </location>
</feature>
<gene>
    <name evidence="3" type="ORF">NYPRO_LOCUS14964</name>
</gene>
<dbReference type="EMBL" id="CAJHUB010000754">
    <property type="protein sequence ID" value="CAD7682172.1"/>
    <property type="molecule type" value="Genomic_DNA"/>
</dbReference>
<feature type="region of interest" description="Disordered" evidence="1">
    <location>
        <begin position="198"/>
        <end position="233"/>
    </location>
</feature>
<keyword evidence="2" id="KW-0472">Membrane</keyword>
<protein>
    <submittedName>
        <fullName evidence="3">(raccoon dog) hypothetical protein</fullName>
    </submittedName>
</protein>